<dbReference type="eggNOG" id="ENOG5032S3Y">
    <property type="taxonomic scope" value="Bacteria"/>
</dbReference>
<dbReference type="AlphaFoldDB" id="A0A1I7D604"/>
<keyword evidence="3" id="KW-1185">Reference proteome</keyword>
<feature type="compositionally biased region" description="Pro residues" evidence="1">
    <location>
        <begin position="119"/>
        <end position="128"/>
    </location>
</feature>
<dbReference type="RefSeq" id="WP_051372524.1">
    <property type="nucleotide sequence ID" value="NZ_FPAW01000023.1"/>
</dbReference>
<feature type="region of interest" description="Disordered" evidence="1">
    <location>
        <begin position="88"/>
        <end position="156"/>
    </location>
</feature>
<organism evidence="2 3">
    <name type="scientific">Sedimentitalea nanhaiensis</name>
    <dbReference type="NCBI Taxonomy" id="999627"/>
    <lineage>
        <taxon>Bacteria</taxon>
        <taxon>Pseudomonadati</taxon>
        <taxon>Pseudomonadota</taxon>
        <taxon>Alphaproteobacteria</taxon>
        <taxon>Rhodobacterales</taxon>
        <taxon>Paracoccaceae</taxon>
        <taxon>Sedimentitalea</taxon>
    </lineage>
</organism>
<feature type="compositionally biased region" description="Low complexity" evidence="1">
    <location>
        <begin position="101"/>
        <end position="118"/>
    </location>
</feature>
<reference evidence="2 3" key="1">
    <citation type="submission" date="2016-10" db="EMBL/GenBank/DDBJ databases">
        <authorList>
            <person name="de Groot N.N."/>
        </authorList>
    </citation>
    <scope>NUCLEOTIDE SEQUENCE [LARGE SCALE GENOMIC DNA]</scope>
    <source>
        <strain evidence="2 3">CGMCC 1.10959</strain>
    </source>
</reference>
<feature type="region of interest" description="Disordered" evidence="1">
    <location>
        <begin position="1"/>
        <end position="23"/>
    </location>
</feature>
<evidence type="ECO:0000313" key="2">
    <source>
        <dbReference type="EMBL" id="SFU07087.1"/>
    </source>
</evidence>
<dbReference type="Proteomes" id="UP000182466">
    <property type="component" value="Unassembled WGS sequence"/>
</dbReference>
<sequence>MPRYEYKVVPAPAKGQKSKSVKTPEGRFALSVEEVLNEMAALGWDYQRAELLPSEERTGLTGSTTNWRNVLVFRRALEEESQVLTAPVLDAPGRPVPITAPAPIAAHGPTPHLSDQPAKAPPQDPPLTAPAHDPVHEPEVAPASDGSPIRFPDRRS</sequence>
<proteinExistence type="predicted"/>
<dbReference type="EMBL" id="FPAW01000023">
    <property type="protein sequence ID" value="SFU07087.1"/>
    <property type="molecule type" value="Genomic_DNA"/>
</dbReference>
<name>A0A1I7D604_9RHOB</name>
<evidence type="ECO:0000313" key="3">
    <source>
        <dbReference type="Proteomes" id="UP000182466"/>
    </source>
</evidence>
<evidence type="ECO:0008006" key="4">
    <source>
        <dbReference type="Google" id="ProtNLM"/>
    </source>
</evidence>
<accession>A0A1I7D604</accession>
<protein>
    <recommendedName>
        <fullName evidence="4">DUF4177 domain-containing protein</fullName>
    </recommendedName>
</protein>
<evidence type="ECO:0000256" key="1">
    <source>
        <dbReference type="SAM" id="MobiDB-lite"/>
    </source>
</evidence>
<dbReference type="STRING" id="999627.SAMN05216236_12334"/>
<gene>
    <name evidence="2" type="ORF">SAMN05216236_12334</name>
</gene>